<evidence type="ECO:0000256" key="7">
    <source>
        <dbReference type="SAM" id="MobiDB-lite"/>
    </source>
</evidence>
<evidence type="ECO:0000256" key="3">
    <source>
        <dbReference type="ARBA" id="ARBA00023015"/>
    </source>
</evidence>
<keyword evidence="6" id="KW-0539">Nucleus</keyword>
<evidence type="ECO:0000256" key="1">
    <source>
        <dbReference type="ARBA" id="ARBA00022723"/>
    </source>
</evidence>
<keyword evidence="2" id="KW-0862">Zinc</keyword>
<evidence type="ECO:0000256" key="2">
    <source>
        <dbReference type="ARBA" id="ARBA00022833"/>
    </source>
</evidence>
<dbReference type="SMART" id="SM00906">
    <property type="entry name" value="Fungal_trans"/>
    <property type="match status" value="1"/>
</dbReference>
<protein>
    <recommendedName>
        <fullName evidence="8">Xylanolytic transcriptional activator regulatory domain-containing protein</fullName>
    </recommendedName>
</protein>
<reference evidence="9" key="2">
    <citation type="journal article" date="2023" name="IMA Fungus">
        <title>Comparative genomic study of the Penicillium genus elucidates a diverse pangenome and 15 lateral gene transfer events.</title>
        <authorList>
            <person name="Petersen C."/>
            <person name="Sorensen T."/>
            <person name="Nielsen M.R."/>
            <person name="Sondergaard T.E."/>
            <person name="Sorensen J.L."/>
            <person name="Fitzpatrick D.A."/>
            <person name="Frisvad J.C."/>
            <person name="Nielsen K.L."/>
        </authorList>
    </citation>
    <scope>NUCLEOTIDE SEQUENCE</scope>
    <source>
        <strain evidence="9">IBT 15544</strain>
    </source>
</reference>
<dbReference type="GO" id="GO:0003677">
    <property type="term" value="F:DNA binding"/>
    <property type="evidence" value="ECO:0007669"/>
    <property type="project" value="UniProtKB-KW"/>
</dbReference>
<keyword evidence="10" id="KW-1185">Reference proteome</keyword>
<dbReference type="AlphaFoldDB" id="A0A9W9SZC3"/>
<proteinExistence type="predicted"/>
<reference evidence="9" key="1">
    <citation type="submission" date="2022-12" db="EMBL/GenBank/DDBJ databases">
        <authorList>
            <person name="Petersen C."/>
        </authorList>
    </citation>
    <scope>NUCLEOTIDE SEQUENCE</scope>
    <source>
        <strain evidence="9">IBT 15544</strain>
    </source>
</reference>
<dbReference type="InterPro" id="IPR007219">
    <property type="entry name" value="XnlR_reg_dom"/>
</dbReference>
<dbReference type="CDD" id="cd12148">
    <property type="entry name" value="fungal_TF_MHR"/>
    <property type="match status" value="1"/>
</dbReference>
<accession>A0A9W9SZC3</accession>
<dbReference type="PANTHER" id="PTHR31313">
    <property type="entry name" value="TY1 ENHANCER ACTIVATOR"/>
    <property type="match status" value="1"/>
</dbReference>
<evidence type="ECO:0000259" key="8">
    <source>
        <dbReference type="SMART" id="SM00906"/>
    </source>
</evidence>
<feature type="domain" description="Xylanolytic transcriptional activator regulatory" evidence="8">
    <location>
        <begin position="268"/>
        <end position="341"/>
    </location>
</feature>
<evidence type="ECO:0000256" key="5">
    <source>
        <dbReference type="ARBA" id="ARBA00023163"/>
    </source>
</evidence>
<dbReference type="GO" id="GO:0008270">
    <property type="term" value="F:zinc ion binding"/>
    <property type="evidence" value="ECO:0007669"/>
    <property type="project" value="InterPro"/>
</dbReference>
<keyword evidence="1" id="KW-0479">Metal-binding</keyword>
<comment type="caution">
    <text evidence="9">The sequence shown here is derived from an EMBL/GenBank/DDBJ whole genome shotgun (WGS) entry which is preliminary data.</text>
</comment>
<keyword evidence="4" id="KW-0238">DNA-binding</keyword>
<sequence>MDDRPTNQRITQLEQENASLRRQFLRMQNGGVPDRPSMQAEPALAAISPVGSQVTVSLPPNIGPSPIDHPSSRGSHPEFPDSDHHRNSISLYHGPTSAVYDDTANSGTGEENAESLHSPIREEWTRHLLFAETARQRQLEPLNFAAGKLDFDEVDPEIGMHLLSIYWSRQLYTAQIIYRPVFMRDMACGGPYFSKLLLNAIFFTVSKHCPRPEIRSDPEDVTTAGWRFRQRFTELLRDSFDKSKITTLQALLIMSNSLFSRCDERSLSWLYAGNAFNMIIDLGLHVLPSPNKMSAEELEIRKRVLWGAYSIDKIQCLFQGRPPLLRHMNFKASLNFLDEYDELDSFQDITFKSASQGSAIPSLNVSLLTKLCELSTITERILCELYSESQSMSQRHSQKVSEDINLDLSKWRQSLPPQLDPLLHPNESVLLPQSLCLLALSNVLTILSQRPLFTGHNHPTNPTTAYESVNICTTAANQIVQILRDYSQNFSITTAPYMLSYATYISATIHARIVAQKGRNSNSFQLLMLCRNVLHEHQHLYMAAGKAKANLDKLIAHLGIEVADQQGWNGGTGLSDQLAVQDTMASVEQPGLHEGVEMGSPQLNWELSDLDLEAIAQGFRFDGELHYLMHPVGI</sequence>
<dbReference type="Pfam" id="PF04082">
    <property type="entry name" value="Fungal_trans"/>
    <property type="match status" value="1"/>
</dbReference>
<evidence type="ECO:0000256" key="6">
    <source>
        <dbReference type="ARBA" id="ARBA00023242"/>
    </source>
</evidence>
<evidence type="ECO:0000313" key="10">
    <source>
        <dbReference type="Proteomes" id="UP001150904"/>
    </source>
</evidence>
<dbReference type="PANTHER" id="PTHR31313:SF86">
    <property type="entry name" value="ZN(2)-C6 FUNGAL-TYPE DOMAIN-CONTAINING PROTEIN"/>
    <property type="match status" value="1"/>
</dbReference>
<dbReference type="InterPro" id="IPR051615">
    <property type="entry name" value="Transcr_Regulatory_Elem"/>
</dbReference>
<organism evidence="9 10">
    <name type="scientific">Penicillium cinerascens</name>
    <dbReference type="NCBI Taxonomy" id="70096"/>
    <lineage>
        <taxon>Eukaryota</taxon>
        <taxon>Fungi</taxon>
        <taxon>Dikarya</taxon>
        <taxon>Ascomycota</taxon>
        <taxon>Pezizomycotina</taxon>
        <taxon>Eurotiomycetes</taxon>
        <taxon>Eurotiomycetidae</taxon>
        <taxon>Eurotiales</taxon>
        <taxon>Aspergillaceae</taxon>
        <taxon>Penicillium</taxon>
    </lineage>
</organism>
<dbReference type="EMBL" id="JAPQKR010000012">
    <property type="protein sequence ID" value="KAJ5203763.1"/>
    <property type="molecule type" value="Genomic_DNA"/>
</dbReference>
<dbReference type="GeneID" id="83179005"/>
<dbReference type="RefSeq" id="XP_058308242.1">
    <property type="nucleotide sequence ID" value="XM_058451704.1"/>
</dbReference>
<dbReference type="OrthoDB" id="2154091at2759"/>
<dbReference type="GO" id="GO:0006351">
    <property type="term" value="P:DNA-templated transcription"/>
    <property type="evidence" value="ECO:0007669"/>
    <property type="project" value="InterPro"/>
</dbReference>
<dbReference type="Proteomes" id="UP001150904">
    <property type="component" value="Unassembled WGS sequence"/>
</dbReference>
<keyword evidence="5" id="KW-0804">Transcription</keyword>
<feature type="compositionally biased region" description="Basic and acidic residues" evidence="7">
    <location>
        <begin position="75"/>
        <end position="86"/>
    </location>
</feature>
<feature type="region of interest" description="Disordered" evidence="7">
    <location>
        <begin position="55"/>
        <end position="94"/>
    </location>
</feature>
<keyword evidence="3" id="KW-0805">Transcription regulation</keyword>
<gene>
    <name evidence="9" type="ORF">N7498_004642</name>
</gene>
<evidence type="ECO:0000313" key="9">
    <source>
        <dbReference type="EMBL" id="KAJ5203763.1"/>
    </source>
</evidence>
<name>A0A9W9SZC3_9EURO</name>
<evidence type="ECO:0000256" key="4">
    <source>
        <dbReference type="ARBA" id="ARBA00023125"/>
    </source>
</evidence>